<feature type="compositionally biased region" description="Basic residues" evidence="1">
    <location>
        <begin position="17"/>
        <end position="26"/>
    </location>
</feature>
<evidence type="ECO:0000313" key="2">
    <source>
        <dbReference type="EMBL" id="GGR47412.1"/>
    </source>
</evidence>
<proteinExistence type="predicted"/>
<reference evidence="2 3" key="1">
    <citation type="journal article" date="2014" name="Int. J. Syst. Evol. Microbiol.">
        <title>Complete genome sequence of Corynebacterium casei LMG S-19264T (=DSM 44701T), isolated from a smear-ripened cheese.</title>
        <authorList>
            <consortium name="US DOE Joint Genome Institute (JGI-PGF)"/>
            <person name="Walter F."/>
            <person name="Albersmeier A."/>
            <person name="Kalinowski J."/>
            <person name="Ruckert C."/>
        </authorList>
    </citation>
    <scope>NUCLEOTIDE SEQUENCE [LARGE SCALE GENOMIC DNA]</scope>
    <source>
        <strain evidence="2 3">JCM 4205</strain>
    </source>
</reference>
<protein>
    <submittedName>
        <fullName evidence="2">Uncharacterized protein</fullName>
    </submittedName>
</protein>
<dbReference type="Proteomes" id="UP000642014">
    <property type="component" value="Unassembled WGS sequence"/>
</dbReference>
<feature type="region of interest" description="Disordered" evidence="1">
    <location>
        <begin position="1"/>
        <end position="63"/>
    </location>
</feature>
<organism evidence="2 3">
    <name type="scientific">Streptomyces cinereoruber</name>
    <dbReference type="NCBI Taxonomy" id="67260"/>
    <lineage>
        <taxon>Bacteria</taxon>
        <taxon>Bacillati</taxon>
        <taxon>Actinomycetota</taxon>
        <taxon>Actinomycetes</taxon>
        <taxon>Kitasatosporales</taxon>
        <taxon>Streptomycetaceae</taxon>
        <taxon>Streptomyces</taxon>
    </lineage>
</organism>
<evidence type="ECO:0000313" key="3">
    <source>
        <dbReference type="Proteomes" id="UP000642014"/>
    </source>
</evidence>
<name>A0AAV4KQA5_9ACTN</name>
<sequence>MTGEGRRQAGEILAKRAVTRQRRPGHLAKEAISSETSTQISVSHPVQAECSTQQTQSGSQSSRFKGLWPVRLSEVEKYRADKAADAAFSATEATPVSESDSLTRLAELKKAHKALQLMNQQLSAGFIGRSAVAPTHREHHEELIHLLLMETLHARGRLLKAHTY</sequence>
<feature type="compositionally biased region" description="Low complexity" evidence="1">
    <location>
        <begin position="51"/>
        <end position="62"/>
    </location>
</feature>
<dbReference type="AlphaFoldDB" id="A0AAV4KQA5"/>
<evidence type="ECO:0000256" key="1">
    <source>
        <dbReference type="SAM" id="MobiDB-lite"/>
    </source>
</evidence>
<comment type="caution">
    <text evidence="2">The sequence shown here is derived from an EMBL/GenBank/DDBJ whole genome shotgun (WGS) entry which is preliminary data.</text>
</comment>
<dbReference type="EMBL" id="BMSJ01000014">
    <property type="protein sequence ID" value="GGR47412.1"/>
    <property type="molecule type" value="Genomic_DNA"/>
</dbReference>
<accession>A0AAV4KQA5</accession>
<gene>
    <name evidence="2" type="ORF">GCM10010497_58430</name>
</gene>
<feature type="compositionally biased region" description="Polar residues" evidence="1">
    <location>
        <begin position="33"/>
        <end position="44"/>
    </location>
</feature>